<feature type="domain" description="Protein kinase" evidence="5">
    <location>
        <begin position="1"/>
        <end position="190"/>
    </location>
</feature>
<keyword evidence="3" id="KW-0418">Kinase</keyword>
<reference evidence="6" key="1">
    <citation type="journal article" date="2014" name="PLoS ONE">
        <title>Transcriptome-Based Identification of ABC Transporters in the Western Tarnished Plant Bug Lygus hesperus.</title>
        <authorList>
            <person name="Hull J.J."/>
            <person name="Chaney K."/>
            <person name="Geib S.M."/>
            <person name="Fabrick J.A."/>
            <person name="Brent C.S."/>
            <person name="Walsh D."/>
            <person name="Lavine L.C."/>
        </authorList>
    </citation>
    <scope>NUCLEOTIDE SEQUENCE</scope>
</reference>
<dbReference type="EMBL" id="GBHO01023486">
    <property type="protein sequence ID" value="JAG20118.1"/>
    <property type="molecule type" value="Transcribed_RNA"/>
</dbReference>
<organism evidence="6">
    <name type="scientific">Lygus hesperus</name>
    <name type="common">Western plant bug</name>
    <dbReference type="NCBI Taxonomy" id="30085"/>
    <lineage>
        <taxon>Eukaryota</taxon>
        <taxon>Metazoa</taxon>
        <taxon>Ecdysozoa</taxon>
        <taxon>Arthropoda</taxon>
        <taxon>Hexapoda</taxon>
        <taxon>Insecta</taxon>
        <taxon>Pterygota</taxon>
        <taxon>Neoptera</taxon>
        <taxon>Paraneoptera</taxon>
        <taxon>Hemiptera</taxon>
        <taxon>Heteroptera</taxon>
        <taxon>Panheteroptera</taxon>
        <taxon>Cimicomorpha</taxon>
        <taxon>Miridae</taxon>
        <taxon>Mirini</taxon>
        <taxon>Lygus</taxon>
    </lineage>
</organism>
<dbReference type="InterPro" id="IPR000719">
    <property type="entry name" value="Prot_kinase_dom"/>
</dbReference>
<dbReference type="PROSITE" id="PS50011">
    <property type="entry name" value="PROTEIN_KINASE_DOM"/>
    <property type="match status" value="1"/>
</dbReference>
<evidence type="ECO:0000256" key="3">
    <source>
        <dbReference type="ARBA" id="ARBA00022777"/>
    </source>
</evidence>
<dbReference type="Gene3D" id="1.10.510.10">
    <property type="entry name" value="Transferase(Phosphotransferase) domain 1"/>
    <property type="match status" value="1"/>
</dbReference>
<dbReference type="InterPro" id="IPR050538">
    <property type="entry name" value="MAP_kinase_kinase_kinase"/>
</dbReference>
<keyword evidence="1" id="KW-0808">Transferase</keyword>
<evidence type="ECO:0000256" key="2">
    <source>
        <dbReference type="ARBA" id="ARBA00022741"/>
    </source>
</evidence>
<name>A0A0A9XMW9_LYGHE</name>
<dbReference type="PROSITE" id="PS00109">
    <property type="entry name" value="PROTEIN_KINASE_TYR"/>
    <property type="match status" value="1"/>
</dbReference>
<evidence type="ECO:0000256" key="4">
    <source>
        <dbReference type="ARBA" id="ARBA00022840"/>
    </source>
</evidence>
<dbReference type="PANTHER" id="PTHR48016">
    <property type="entry name" value="MAP KINASE KINASE KINASE SSK2-RELATED-RELATED"/>
    <property type="match status" value="1"/>
</dbReference>
<dbReference type="PANTHER" id="PTHR48016:SF56">
    <property type="entry name" value="MAPKK KINASE"/>
    <property type="match status" value="1"/>
</dbReference>
<keyword evidence="4" id="KW-0067">ATP-binding</keyword>
<dbReference type="AlphaFoldDB" id="A0A0A9XMW9"/>
<dbReference type="GO" id="GO:0005524">
    <property type="term" value="F:ATP binding"/>
    <property type="evidence" value="ECO:0007669"/>
    <property type="project" value="UniProtKB-KW"/>
</dbReference>
<accession>A0A0A9XMW9</accession>
<keyword evidence="2" id="KW-0547">Nucleotide-binding</keyword>
<evidence type="ECO:0000313" key="6">
    <source>
        <dbReference type="EMBL" id="JAG20118.1"/>
    </source>
</evidence>
<dbReference type="Pfam" id="PF00069">
    <property type="entry name" value="Pkinase"/>
    <property type="match status" value="1"/>
</dbReference>
<dbReference type="SUPFAM" id="SSF56112">
    <property type="entry name" value="Protein kinase-like (PK-like)"/>
    <property type="match status" value="1"/>
</dbReference>
<reference evidence="6" key="2">
    <citation type="submission" date="2014-07" db="EMBL/GenBank/DDBJ databases">
        <authorList>
            <person name="Hull J."/>
        </authorList>
    </citation>
    <scope>NUCLEOTIDE SEQUENCE</scope>
</reference>
<proteinExistence type="predicted"/>
<sequence length="200" mass="21949">MAYVPGTTLHTLVTTFGALPERQVVRYTQQLLQALAVCHRSGIIHRDLTSTNVLLTLHDRVVIIDFASARVLGGGNPQARVSNCTPLTPLWSAPEMYTTALYSCAVDIWSLGCVVLELLTGRLPSFTPTSQTATGAHEPLNTIYRLTSTDSTFVLPSTVTPDATRFLQSCFERNPSLRITAQQALLHPWIQSYTPPSHIC</sequence>
<protein>
    <submittedName>
        <fullName evidence="6">Cytokinesis protein sepH</fullName>
    </submittedName>
</protein>
<evidence type="ECO:0000259" key="5">
    <source>
        <dbReference type="PROSITE" id="PS50011"/>
    </source>
</evidence>
<gene>
    <name evidence="6" type="primary">sepH</name>
    <name evidence="6" type="ORF">CM83_7721</name>
</gene>
<dbReference type="GO" id="GO:0004672">
    <property type="term" value="F:protein kinase activity"/>
    <property type="evidence" value="ECO:0007669"/>
    <property type="project" value="InterPro"/>
</dbReference>
<dbReference type="InterPro" id="IPR008266">
    <property type="entry name" value="Tyr_kinase_AS"/>
</dbReference>
<dbReference type="InterPro" id="IPR011009">
    <property type="entry name" value="Kinase-like_dom_sf"/>
</dbReference>
<evidence type="ECO:0000256" key="1">
    <source>
        <dbReference type="ARBA" id="ARBA00022679"/>
    </source>
</evidence>
<dbReference type="SMART" id="SM00220">
    <property type="entry name" value="S_TKc"/>
    <property type="match status" value="1"/>
</dbReference>